<protein>
    <submittedName>
        <fullName evidence="2">Uncharacterized protein</fullName>
    </submittedName>
</protein>
<evidence type="ECO:0000256" key="1">
    <source>
        <dbReference type="SAM" id="MobiDB-lite"/>
    </source>
</evidence>
<organism evidence="2 3">
    <name type="scientific">Filobasidium floriforme</name>
    <dbReference type="NCBI Taxonomy" id="5210"/>
    <lineage>
        <taxon>Eukaryota</taxon>
        <taxon>Fungi</taxon>
        <taxon>Dikarya</taxon>
        <taxon>Basidiomycota</taxon>
        <taxon>Agaricomycotina</taxon>
        <taxon>Tremellomycetes</taxon>
        <taxon>Filobasidiales</taxon>
        <taxon>Filobasidiaceae</taxon>
        <taxon>Filobasidium</taxon>
    </lineage>
</organism>
<proteinExistence type="predicted"/>
<feature type="compositionally biased region" description="Polar residues" evidence="1">
    <location>
        <begin position="132"/>
        <end position="143"/>
    </location>
</feature>
<feature type="compositionally biased region" description="Pro residues" evidence="1">
    <location>
        <begin position="147"/>
        <end position="160"/>
    </location>
</feature>
<name>A0A8K0JHX6_9TREE</name>
<feature type="compositionally biased region" description="Basic and acidic residues" evidence="1">
    <location>
        <begin position="186"/>
        <end position="199"/>
    </location>
</feature>
<keyword evidence="3" id="KW-1185">Reference proteome</keyword>
<comment type="caution">
    <text evidence="2">The sequence shown here is derived from an EMBL/GenBank/DDBJ whole genome shotgun (WGS) entry which is preliminary data.</text>
</comment>
<gene>
    <name evidence="2" type="ORF">FFLO_04862</name>
</gene>
<evidence type="ECO:0000313" key="2">
    <source>
        <dbReference type="EMBL" id="KAG7530692.1"/>
    </source>
</evidence>
<feature type="compositionally biased region" description="Polar residues" evidence="1">
    <location>
        <begin position="116"/>
        <end position="125"/>
    </location>
</feature>
<sequence length="199" mass="22241">MFRQIHQVPEDMMRKPLKKSGDRPKYVARIDTHTRDGKDKDPLKSKHFCHLADIPPSPPVELVGEMHALQLSPTPQVRSPEARPSLSGRPRPPKLLIHRNSNASNTSSRSSNASSPLSQAHVSQQPCPPLTPDQTSSPRTMYFTTDSPPPLTPEPCPSPLPLQLQAQTQSKEESPRGLLSKRHLRQVVEGKEEQRRKGK</sequence>
<dbReference type="EMBL" id="JABELV010000111">
    <property type="protein sequence ID" value="KAG7530692.1"/>
    <property type="molecule type" value="Genomic_DNA"/>
</dbReference>
<dbReference type="Proteomes" id="UP000812966">
    <property type="component" value="Unassembled WGS sequence"/>
</dbReference>
<feature type="compositionally biased region" description="Basic and acidic residues" evidence="1">
    <location>
        <begin position="8"/>
        <end position="44"/>
    </location>
</feature>
<dbReference type="AlphaFoldDB" id="A0A8K0JHX6"/>
<feature type="compositionally biased region" description="Low complexity" evidence="1">
    <location>
        <begin position="99"/>
        <end position="115"/>
    </location>
</feature>
<reference evidence="2" key="1">
    <citation type="submission" date="2020-04" db="EMBL/GenBank/DDBJ databases">
        <title>Analysis of mating type loci in Filobasidium floriforme.</title>
        <authorList>
            <person name="Nowrousian M."/>
        </authorList>
    </citation>
    <scope>NUCLEOTIDE SEQUENCE</scope>
    <source>
        <strain evidence="2">CBS 6242</strain>
    </source>
</reference>
<evidence type="ECO:0000313" key="3">
    <source>
        <dbReference type="Proteomes" id="UP000812966"/>
    </source>
</evidence>
<accession>A0A8K0JHX6</accession>
<feature type="region of interest" description="Disordered" evidence="1">
    <location>
        <begin position="1"/>
        <end position="199"/>
    </location>
</feature>